<evidence type="ECO:0000313" key="4">
    <source>
        <dbReference type="Proteomes" id="UP001611339"/>
    </source>
</evidence>
<evidence type="ECO:0000313" key="3">
    <source>
        <dbReference type="EMBL" id="MFI1714732.1"/>
    </source>
</evidence>
<protein>
    <submittedName>
        <fullName evidence="3">Uncharacterized protein</fullName>
    </submittedName>
</protein>
<feature type="compositionally biased region" description="Basic and acidic residues" evidence="1">
    <location>
        <begin position="93"/>
        <end position="109"/>
    </location>
</feature>
<keyword evidence="2" id="KW-0812">Transmembrane</keyword>
<dbReference type="Proteomes" id="UP001611339">
    <property type="component" value="Unassembled WGS sequence"/>
</dbReference>
<feature type="transmembrane region" description="Helical" evidence="2">
    <location>
        <begin position="46"/>
        <end position="70"/>
    </location>
</feature>
<sequence length="128" mass="13745">MLFLLGLLLLGATGAFIGLAVSENTGGPDQTVMMLDHRIATMNGLAIFLAGMALAVIVGLACAMTAAGAARSRRRRALGHRAHEPAESPSRPRGRDPYEERDVTSRTENETTAAGGRNPRRHHFRFGH</sequence>
<comment type="caution">
    <text evidence="3">The sequence shown here is derived from an EMBL/GenBank/DDBJ whole genome shotgun (WGS) entry which is preliminary data.</text>
</comment>
<evidence type="ECO:0000256" key="2">
    <source>
        <dbReference type="SAM" id="Phobius"/>
    </source>
</evidence>
<gene>
    <name evidence="3" type="ORF">ACH407_14315</name>
</gene>
<keyword evidence="4" id="KW-1185">Reference proteome</keyword>
<dbReference type="RefSeq" id="WP_185094693.1">
    <property type="nucleotide sequence ID" value="NZ_JBIRUI010000005.1"/>
</dbReference>
<feature type="region of interest" description="Disordered" evidence="1">
    <location>
        <begin position="73"/>
        <end position="128"/>
    </location>
</feature>
<accession>A0ABW7U8L8</accession>
<organism evidence="3 4">
    <name type="scientific">Streptomyces litmocidini</name>
    <dbReference type="NCBI Taxonomy" id="67318"/>
    <lineage>
        <taxon>Bacteria</taxon>
        <taxon>Bacillati</taxon>
        <taxon>Actinomycetota</taxon>
        <taxon>Actinomycetes</taxon>
        <taxon>Kitasatosporales</taxon>
        <taxon>Streptomycetaceae</taxon>
        <taxon>Streptomyces</taxon>
    </lineage>
</organism>
<keyword evidence="2" id="KW-0472">Membrane</keyword>
<dbReference type="EMBL" id="JBIRUI010000005">
    <property type="protein sequence ID" value="MFI1714732.1"/>
    <property type="molecule type" value="Genomic_DNA"/>
</dbReference>
<keyword evidence="2" id="KW-1133">Transmembrane helix</keyword>
<reference evidence="3 4" key="1">
    <citation type="submission" date="2024-10" db="EMBL/GenBank/DDBJ databases">
        <title>The Natural Products Discovery Center: Release of the First 8490 Sequenced Strains for Exploring Actinobacteria Biosynthetic Diversity.</title>
        <authorList>
            <person name="Kalkreuter E."/>
            <person name="Kautsar S.A."/>
            <person name="Yang D."/>
            <person name="Bader C.D."/>
            <person name="Teijaro C.N."/>
            <person name="Fluegel L."/>
            <person name="Davis C.M."/>
            <person name="Simpson J.R."/>
            <person name="Lauterbach L."/>
            <person name="Steele A.D."/>
            <person name="Gui C."/>
            <person name="Meng S."/>
            <person name="Li G."/>
            <person name="Viehrig K."/>
            <person name="Ye F."/>
            <person name="Su P."/>
            <person name="Kiefer A.F."/>
            <person name="Nichols A."/>
            <person name="Cepeda A.J."/>
            <person name="Yan W."/>
            <person name="Fan B."/>
            <person name="Jiang Y."/>
            <person name="Adhikari A."/>
            <person name="Zheng C.-J."/>
            <person name="Schuster L."/>
            <person name="Cowan T.M."/>
            <person name="Smanski M.J."/>
            <person name="Chevrette M.G."/>
            <person name="De Carvalho L.P.S."/>
            <person name="Shen B."/>
        </authorList>
    </citation>
    <scope>NUCLEOTIDE SEQUENCE [LARGE SCALE GENOMIC DNA]</scope>
    <source>
        <strain evidence="3 4">NPDC020602</strain>
    </source>
</reference>
<proteinExistence type="predicted"/>
<evidence type="ECO:0000256" key="1">
    <source>
        <dbReference type="SAM" id="MobiDB-lite"/>
    </source>
</evidence>
<feature type="compositionally biased region" description="Basic residues" evidence="1">
    <location>
        <begin position="118"/>
        <end position="128"/>
    </location>
</feature>
<name>A0ABW7U8L8_9ACTN</name>